<comment type="caution">
    <text evidence="1">The sequence shown here is derived from an EMBL/GenBank/DDBJ whole genome shotgun (WGS) entry which is preliminary data.</text>
</comment>
<dbReference type="RefSeq" id="WP_085514101.1">
    <property type="nucleotide sequence ID" value="NZ_FXAP01000007.1"/>
</dbReference>
<proteinExistence type="predicted"/>
<reference evidence="1 2" key="1">
    <citation type="submission" date="2018-11" db="EMBL/GenBank/DDBJ databases">
        <title>Sequencing the genomes of 1000 actinobacteria strains.</title>
        <authorList>
            <person name="Klenk H.-P."/>
        </authorList>
    </citation>
    <scope>NUCLEOTIDE SEQUENCE [LARGE SCALE GENOMIC DNA]</scope>
    <source>
        <strain evidence="1 2">DSM 14012</strain>
    </source>
</reference>
<protein>
    <submittedName>
        <fullName evidence="1">Uncharacterized protein</fullName>
    </submittedName>
</protein>
<dbReference type="EMBL" id="RKHL01000002">
    <property type="protein sequence ID" value="ROR76122.1"/>
    <property type="molecule type" value="Genomic_DNA"/>
</dbReference>
<keyword evidence="2" id="KW-1185">Reference proteome</keyword>
<evidence type="ECO:0000313" key="1">
    <source>
        <dbReference type="EMBL" id="ROR76122.1"/>
    </source>
</evidence>
<organism evidence="1 2">
    <name type="scientific">Plantibacter flavus</name>
    <dbReference type="NCBI Taxonomy" id="150123"/>
    <lineage>
        <taxon>Bacteria</taxon>
        <taxon>Bacillati</taxon>
        <taxon>Actinomycetota</taxon>
        <taxon>Actinomycetes</taxon>
        <taxon>Micrococcales</taxon>
        <taxon>Microbacteriaceae</taxon>
        <taxon>Plantibacter</taxon>
    </lineage>
</organism>
<dbReference type="Proteomes" id="UP000266915">
    <property type="component" value="Unassembled WGS sequence"/>
</dbReference>
<gene>
    <name evidence="1" type="ORF">EDD42_4075</name>
</gene>
<evidence type="ECO:0000313" key="2">
    <source>
        <dbReference type="Proteomes" id="UP000266915"/>
    </source>
</evidence>
<dbReference type="AlphaFoldDB" id="A0A3N2BLS7"/>
<sequence>MGADMLISAASAPVYRADANGVQAPVDDHAVLFTRVTPAVINDVIEIIAFREDHTFGVFIDDTLTEEQLHAFDVAYDSDDLTPGSREAIARELLDALFNTLFSLTDDGSFGGHNPEVAIIDVPFGYRTRVLLVSGGLSWGDQPTDASAPIDFLGELALFDEPFTADGDEVADPDDRNLEEIRTNLLSSLALAQWSPSDEAAERELAVLARSVADHVQDIEHLFAGFLERKSDR</sequence>
<accession>A0A3N2BLS7</accession>
<name>A0A3N2BLS7_9MICO</name>